<accession>X6NCR8</accession>
<gene>
    <name evidence="2" type="ORF">RFI_13404</name>
</gene>
<proteinExistence type="predicted"/>
<evidence type="ECO:0000313" key="3">
    <source>
        <dbReference type="Proteomes" id="UP000023152"/>
    </source>
</evidence>
<sequence length="300" mass="35291">DACSEIMKNNYLILKKTSFFSLLHFYFYLQIRNQTQKKKKSKHKYRGTFKLEIFVVETNFPFFVIFFVRYFATCLEYMLPVSTDPGDYTKRRNDQRSRFNPWVCDQQIKIQLKDNNFYHGVIKDYNPRGEISQVWLTSGMGTNECPAANILDINFNTYPLHIEYIASHSFEEVLPLTSTTNKGNKKHTNQFASFHSVGARVQILSCLNKKWYTAVIDGVDEISQRIHVSYVKELSAEHVQRREWLWPIQYRIRAHRNHDQSIDNISSPPTVTTRNIVPPPFFPETYGLPSEFFNAKCLIM</sequence>
<keyword evidence="1" id="KW-0812">Transmembrane</keyword>
<evidence type="ECO:0000313" key="2">
    <source>
        <dbReference type="EMBL" id="ETO23771.1"/>
    </source>
</evidence>
<organism evidence="2 3">
    <name type="scientific">Reticulomyxa filosa</name>
    <dbReference type="NCBI Taxonomy" id="46433"/>
    <lineage>
        <taxon>Eukaryota</taxon>
        <taxon>Sar</taxon>
        <taxon>Rhizaria</taxon>
        <taxon>Retaria</taxon>
        <taxon>Foraminifera</taxon>
        <taxon>Monothalamids</taxon>
        <taxon>Reticulomyxidae</taxon>
        <taxon>Reticulomyxa</taxon>
    </lineage>
</organism>
<feature type="non-terminal residue" evidence="2">
    <location>
        <position position="300"/>
    </location>
</feature>
<dbReference type="AlphaFoldDB" id="X6NCR8"/>
<keyword evidence="1" id="KW-0472">Membrane</keyword>
<feature type="transmembrane region" description="Helical" evidence="1">
    <location>
        <begin position="12"/>
        <end position="31"/>
    </location>
</feature>
<evidence type="ECO:0000256" key="1">
    <source>
        <dbReference type="SAM" id="Phobius"/>
    </source>
</evidence>
<name>X6NCR8_RETFI</name>
<feature type="non-terminal residue" evidence="2">
    <location>
        <position position="1"/>
    </location>
</feature>
<keyword evidence="3" id="KW-1185">Reference proteome</keyword>
<feature type="transmembrane region" description="Helical" evidence="1">
    <location>
        <begin position="51"/>
        <end position="72"/>
    </location>
</feature>
<dbReference type="EMBL" id="ASPP01009719">
    <property type="protein sequence ID" value="ETO23771.1"/>
    <property type="molecule type" value="Genomic_DNA"/>
</dbReference>
<dbReference type="Proteomes" id="UP000023152">
    <property type="component" value="Unassembled WGS sequence"/>
</dbReference>
<keyword evidence="1" id="KW-1133">Transmembrane helix</keyword>
<protein>
    <submittedName>
        <fullName evidence="2">Uncharacterized protein</fullName>
    </submittedName>
</protein>
<reference evidence="2 3" key="1">
    <citation type="journal article" date="2013" name="Curr. Biol.">
        <title>The Genome of the Foraminiferan Reticulomyxa filosa.</title>
        <authorList>
            <person name="Glockner G."/>
            <person name="Hulsmann N."/>
            <person name="Schleicher M."/>
            <person name="Noegel A.A."/>
            <person name="Eichinger L."/>
            <person name="Gallinger C."/>
            <person name="Pawlowski J."/>
            <person name="Sierra R."/>
            <person name="Euteneuer U."/>
            <person name="Pillet L."/>
            <person name="Moustafa A."/>
            <person name="Platzer M."/>
            <person name="Groth M."/>
            <person name="Szafranski K."/>
            <person name="Schliwa M."/>
        </authorList>
    </citation>
    <scope>NUCLEOTIDE SEQUENCE [LARGE SCALE GENOMIC DNA]</scope>
</reference>
<comment type="caution">
    <text evidence="2">The sequence shown here is derived from an EMBL/GenBank/DDBJ whole genome shotgun (WGS) entry which is preliminary data.</text>
</comment>